<gene>
    <name evidence="1" type="ORF">HAX54_015562</name>
</gene>
<dbReference type="Proteomes" id="UP000823775">
    <property type="component" value="Unassembled WGS sequence"/>
</dbReference>
<name>A0ABS8TS51_DATST</name>
<comment type="caution">
    <text evidence="1">The sequence shown here is derived from an EMBL/GenBank/DDBJ whole genome shotgun (WGS) entry which is preliminary data.</text>
</comment>
<dbReference type="EMBL" id="JACEIK010001999">
    <property type="protein sequence ID" value="MCD7473614.1"/>
    <property type="molecule type" value="Genomic_DNA"/>
</dbReference>
<keyword evidence="2" id="KW-1185">Reference proteome</keyword>
<feature type="non-terminal residue" evidence="1">
    <location>
        <position position="126"/>
    </location>
</feature>
<evidence type="ECO:0000313" key="1">
    <source>
        <dbReference type="EMBL" id="MCD7473614.1"/>
    </source>
</evidence>
<protein>
    <submittedName>
        <fullName evidence="1">Uncharacterized protein</fullName>
    </submittedName>
</protein>
<evidence type="ECO:0000313" key="2">
    <source>
        <dbReference type="Proteomes" id="UP000823775"/>
    </source>
</evidence>
<accession>A0ABS8TS51</accession>
<reference evidence="1 2" key="1">
    <citation type="journal article" date="2021" name="BMC Genomics">
        <title>Datura genome reveals duplications of psychoactive alkaloid biosynthetic genes and high mutation rate following tissue culture.</title>
        <authorList>
            <person name="Rajewski A."/>
            <person name="Carter-House D."/>
            <person name="Stajich J."/>
            <person name="Litt A."/>
        </authorList>
    </citation>
    <scope>NUCLEOTIDE SEQUENCE [LARGE SCALE GENOMIC DNA]</scope>
    <source>
        <strain evidence="1">AR-01</strain>
    </source>
</reference>
<proteinExistence type="predicted"/>
<organism evidence="1 2">
    <name type="scientific">Datura stramonium</name>
    <name type="common">Jimsonweed</name>
    <name type="synonym">Common thornapple</name>
    <dbReference type="NCBI Taxonomy" id="4076"/>
    <lineage>
        <taxon>Eukaryota</taxon>
        <taxon>Viridiplantae</taxon>
        <taxon>Streptophyta</taxon>
        <taxon>Embryophyta</taxon>
        <taxon>Tracheophyta</taxon>
        <taxon>Spermatophyta</taxon>
        <taxon>Magnoliopsida</taxon>
        <taxon>eudicotyledons</taxon>
        <taxon>Gunneridae</taxon>
        <taxon>Pentapetalae</taxon>
        <taxon>asterids</taxon>
        <taxon>lamiids</taxon>
        <taxon>Solanales</taxon>
        <taxon>Solanaceae</taxon>
        <taxon>Solanoideae</taxon>
        <taxon>Datureae</taxon>
        <taxon>Datura</taxon>
    </lineage>
</organism>
<sequence>MKKIFPIGISYSGGNLTEGCSGDNLVATISLVLIREVDEKYRQDMTEFVNYEIEYESDERSREATKNDDYAITKNILYREVVEDQIYMNKKTIGWEYCKAIMVVDGSFFKATYWGTISTSCTLDAA</sequence>